<feature type="non-terminal residue" evidence="1">
    <location>
        <position position="1"/>
    </location>
</feature>
<proteinExistence type="predicted"/>
<sequence>IILEQGADLPLLTTAKSVLAKAAKIVMFVFIPSTMILGNVYKSFLKSDFTIPVPYKTGWSDLKQLVHADFEVFVPMKDCVLHVDRYDIVTIKNITSCKPDSPDEIVSVDCQDHIEKQHYASYQRALTIFGADAMEIGVGNTPEHYSTILDLSSQTTYFCLGLFTEFVQTDLSKSK</sequence>
<dbReference type="AlphaFoldDB" id="A0A8J2PN91"/>
<name>A0A8J2PN91_9HEXA</name>
<accession>A0A8J2PN91</accession>
<keyword evidence="2" id="KW-1185">Reference proteome</keyword>
<organism evidence="1 2">
    <name type="scientific">Allacma fusca</name>
    <dbReference type="NCBI Taxonomy" id="39272"/>
    <lineage>
        <taxon>Eukaryota</taxon>
        <taxon>Metazoa</taxon>
        <taxon>Ecdysozoa</taxon>
        <taxon>Arthropoda</taxon>
        <taxon>Hexapoda</taxon>
        <taxon>Collembola</taxon>
        <taxon>Symphypleona</taxon>
        <taxon>Sminthuridae</taxon>
        <taxon>Allacma</taxon>
    </lineage>
</organism>
<comment type="caution">
    <text evidence="1">The sequence shown here is derived from an EMBL/GenBank/DDBJ whole genome shotgun (WGS) entry which is preliminary data.</text>
</comment>
<protein>
    <submittedName>
        <fullName evidence="1">Uncharacterized protein</fullName>
    </submittedName>
</protein>
<gene>
    <name evidence="1" type="ORF">AFUS01_LOCUS39795</name>
</gene>
<dbReference type="Proteomes" id="UP000708208">
    <property type="component" value="Unassembled WGS sequence"/>
</dbReference>
<evidence type="ECO:0000313" key="1">
    <source>
        <dbReference type="EMBL" id="CAG7829965.1"/>
    </source>
</evidence>
<feature type="non-terminal residue" evidence="1">
    <location>
        <position position="175"/>
    </location>
</feature>
<dbReference type="EMBL" id="CAJVCH010553613">
    <property type="protein sequence ID" value="CAG7829965.1"/>
    <property type="molecule type" value="Genomic_DNA"/>
</dbReference>
<reference evidence="1" key="1">
    <citation type="submission" date="2021-06" db="EMBL/GenBank/DDBJ databases">
        <authorList>
            <person name="Hodson N. C."/>
            <person name="Mongue J. A."/>
            <person name="Jaron S. K."/>
        </authorList>
    </citation>
    <scope>NUCLEOTIDE SEQUENCE</scope>
</reference>
<evidence type="ECO:0000313" key="2">
    <source>
        <dbReference type="Proteomes" id="UP000708208"/>
    </source>
</evidence>